<gene>
    <name evidence="3" type="ORF">B3C1_12554</name>
</gene>
<dbReference type="STRING" id="745411.B3C1_12554"/>
<dbReference type="PANTHER" id="PTHR34606:SF4">
    <property type="entry name" value="OUTER MEMBRANE LIPOPROTEIN DOLP"/>
    <property type="match status" value="1"/>
</dbReference>
<evidence type="ECO:0000313" key="4">
    <source>
        <dbReference type="Proteomes" id="UP000006755"/>
    </source>
</evidence>
<name>K2K1U2_9GAMM</name>
<dbReference type="AlphaFoldDB" id="K2K1U2"/>
<evidence type="ECO:0000256" key="1">
    <source>
        <dbReference type="SAM" id="SignalP"/>
    </source>
</evidence>
<feature type="domain" description="BON" evidence="2">
    <location>
        <begin position="118"/>
        <end position="183"/>
    </location>
</feature>
<dbReference type="PROSITE" id="PS50914">
    <property type="entry name" value="BON"/>
    <property type="match status" value="2"/>
</dbReference>
<accession>K2K1U2</accession>
<dbReference type="InterPro" id="IPR051686">
    <property type="entry name" value="Lipoprotein_DolP"/>
</dbReference>
<dbReference type="eggNOG" id="COG2823">
    <property type="taxonomic scope" value="Bacteria"/>
</dbReference>
<dbReference type="PANTHER" id="PTHR34606">
    <property type="entry name" value="BON DOMAIN-CONTAINING PROTEIN"/>
    <property type="match status" value="1"/>
</dbReference>
<evidence type="ECO:0000313" key="3">
    <source>
        <dbReference type="EMBL" id="EKE71465.1"/>
    </source>
</evidence>
<feature type="domain" description="BON" evidence="2">
    <location>
        <begin position="40"/>
        <end position="109"/>
    </location>
</feature>
<dbReference type="NCBIfam" id="NF008247">
    <property type="entry name" value="PRK11023.1"/>
    <property type="match status" value="1"/>
</dbReference>
<dbReference type="InterPro" id="IPR007055">
    <property type="entry name" value="BON_dom"/>
</dbReference>
<dbReference type="Gene3D" id="3.40.1520.20">
    <property type="match status" value="1"/>
</dbReference>
<feature type="signal peptide" evidence="1">
    <location>
        <begin position="1"/>
        <end position="22"/>
    </location>
</feature>
<dbReference type="PATRIC" id="fig|745411.4.peg.2469"/>
<dbReference type="Proteomes" id="UP000006755">
    <property type="component" value="Unassembled WGS sequence"/>
</dbReference>
<evidence type="ECO:0000259" key="2">
    <source>
        <dbReference type="PROSITE" id="PS50914"/>
    </source>
</evidence>
<feature type="chain" id="PRO_5003861978" description="BON domain-containing protein" evidence="1">
    <location>
        <begin position="23"/>
        <end position="183"/>
    </location>
</feature>
<sequence>MMAGLMATLLLQGCAAALVAGAAGTAAVANDRRTVGAYIDDENIELKITGVISSDPELRTKTHVNAVSINGEVLLIGQAPGEALRAKILSETQKIQGVRKVNNQIRLMTPTRLSTRTHDTWLTSVVKSKLFGADVDSSAIKVVTENSEVFLMGMVSHEEGNMATEVARNVPGVSRVVKVFQYR</sequence>
<dbReference type="Pfam" id="PF04972">
    <property type="entry name" value="BON"/>
    <property type="match status" value="2"/>
</dbReference>
<protein>
    <recommendedName>
        <fullName evidence="2">BON domain-containing protein</fullName>
    </recommendedName>
</protein>
<dbReference type="EMBL" id="AMRI01000017">
    <property type="protein sequence ID" value="EKE71465.1"/>
    <property type="molecule type" value="Genomic_DNA"/>
</dbReference>
<comment type="caution">
    <text evidence="3">The sequence shown here is derived from an EMBL/GenBank/DDBJ whole genome shotgun (WGS) entry which is preliminary data.</text>
</comment>
<organism evidence="3 4">
    <name type="scientific">Gallaecimonas xiamenensis 3-C-1</name>
    <dbReference type="NCBI Taxonomy" id="745411"/>
    <lineage>
        <taxon>Bacteria</taxon>
        <taxon>Pseudomonadati</taxon>
        <taxon>Pseudomonadota</taxon>
        <taxon>Gammaproteobacteria</taxon>
        <taxon>Enterobacterales</taxon>
        <taxon>Gallaecimonadaceae</taxon>
        <taxon>Gallaecimonas</taxon>
    </lineage>
</organism>
<proteinExistence type="predicted"/>
<keyword evidence="4" id="KW-1185">Reference proteome</keyword>
<keyword evidence="1" id="KW-0732">Signal</keyword>
<reference evidence="3 4" key="1">
    <citation type="journal article" date="2012" name="J. Bacteriol.">
        <title>Genome Sequence of Gallaecimonas xiamenensis Type Strain 3-C-1.</title>
        <authorList>
            <person name="Lai Q."/>
            <person name="Wang L."/>
            <person name="Wang W."/>
            <person name="Shao Z."/>
        </authorList>
    </citation>
    <scope>NUCLEOTIDE SEQUENCE [LARGE SCALE GENOMIC DNA]</scope>
    <source>
        <strain evidence="3 4">3-C-1</strain>
    </source>
</reference>